<evidence type="ECO:0000313" key="2">
    <source>
        <dbReference type="Proteomes" id="UP001055811"/>
    </source>
</evidence>
<accession>A0ACB8Z0N4</accession>
<dbReference type="EMBL" id="CM042017">
    <property type="protein sequence ID" value="KAI3691544.1"/>
    <property type="molecule type" value="Genomic_DNA"/>
</dbReference>
<name>A0ACB8Z0N4_CICIN</name>
<reference evidence="1 2" key="2">
    <citation type="journal article" date="2022" name="Mol. Ecol. Resour.">
        <title>The genomes of chicory, endive, great burdock and yacon provide insights into Asteraceae paleo-polyploidization history and plant inulin production.</title>
        <authorList>
            <person name="Fan W."/>
            <person name="Wang S."/>
            <person name="Wang H."/>
            <person name="Wang A."/>
            <person name="Jiang F."/>
            <person name="Liu H."/>
            <person name="Zhao H."/>
            <person name="Xu D."/>
            <person name="Zhang Y."/>
        </authorList>
    </citation>
    <scope>NUCLEOTIDE SEQUENCE [LARGE SCALE GENOMIC DNA]</scope>
    <source>
        <strain evidence="2">cv. Punajuju</strain>
        <tissue evidence="1">Leaves</tissue>
    </source>
</reference>
<comment type="caution">
    <text evidence="1">The sequence shown here is derived from an EMBL/GenBank/DDBJ whole genome shotgun (WGS) entry which is preliminary data.</text>
</comment>
<evidence type="ECO:0000313" key="1">
    <source>
        <dbReference type="EMBL" id="KAI3691544.1"/>
    </source>
</evidence>
<reference evidence="2" key="1">
    <citation type="journal article" date="2022" name="Mol. Ecol. Resour.">
        <title>The genomes of chicory, endive, great burdock and yacon provide insights into Asteraceae palaeo-polyploidization history and plant inulin production.</title>
        <authorList>
            <person name="Fan W."/>
            <person name="Wang S."/>
            <person name="Wang H."/>
            <person name="Wang A."/>
            <person name="Jiang F."/>
            <person name="Liu H."/>
            <person name="Zhao H."/>
            <person name="Xu D."/>
            <person name="Zhang Y."/>
        </authorList>
    </citation>
    <scope>NUCLEOTIDE SEQUENCE [LARGE SCALE GENOMIC DNA]</scope>
    <source>
        <strain evidence="2">cv. Punajuju</strain>
    </source>
</reference>
<keyword evidence="2" id="KW-1185">Reference proteome</keyword>
<sequence>MNEPAIIEIRTRIECSDAYRYISNTSNQKLDLESEVQENTDQSKVKSCNQDEVKNPGIPQQVEANSSGMWNTGEWVGKQRRSFVEILKGKKEHVETEESHSIPVNEGNQNTNQIGESAGKETGHMEFPQLISNFNTGNKEGDSFSASSEENANHAFDLNNEPFNSQHQPSESGEDGNGQGRSPKTKHKDKSVRNTHSSKSAPRSLKLKDVVRANYQRSNKKRDRAQNSQISFNNSECSDSISAEVNKTVNIGMEVGFQLQGFDEELRHEIEVEDVDRRQK</sequence>
<organism evidence="1 2">
    <name type="scientific">Cichorium intybus</name>
    <name type="common">Chicory</name>
    <dbReference type="NCBI Taxonomy" id="13427"/>
    <lineage>
        <taxon>Eukaryota</taxon>
        <taxon>Viridiplantae</taxon>
        <taxon>Streptophyta</taxon>
        <taxon>Embryophyta</taxon>
        <taxon>Tracheophyta</taxon>
        <taxon>Spermatophyta</taxon>
        <taxon>Magnoliopsida</taxon>
        <taxon>eudicotyledons</taxon>
        <taxon>Gunneridae</taxon>
        <taxon>Pentapetalae</taxon>
        <taxon>asterids</taxon>
        <taxon>campanulids</taxon>
        <taxon>Asterales</taxon>
        <taxon>Asteraceae</taxon>
        <taxon>Cichorioideae</taxon>
        <taxon>Cichorieae</taxon>
        <taxon>Cichoriinae</taxon>
        <taxon>Cichorium</taxon>
    </lineage>
</organism>
<protein>
    <submittedName>
        <fullName evidence="1">Uncharacterized protein</fullName>
    </submittedName>
</protein>
<dbReference type="Proteomes" id="UP001055811">
    <property type="component" value="Linkage Group LG09"/>
</dbReference>
<gene>
    <name evidence="1" type="ORF">L2E82_49909</name>
</gene>
<proteinExistence type="predicted"/>